<dbReference type="GO" id="GO:0005524">
    <property type="term" value="F:ATP binding"/>
    <property type="evidence" value="ECO:0007669"/>
    <property type="project" value="InterPro"/>
</dbReference>
<dbReference type="InterPro" id="IPR013815">
    <property type="entry name" value="ATP_grasp_subdomain_1"/>
</dbReference>
<protein>
    <submittedName>
        <fullName evidence="1">Uncharacterized protein</fullName>
    </submittedName>
</protein>
<dbReference type="EMBL" id="JACHIW010000002">
    <property type="protein sequence ID" value="MBB5158804.1"/>
    <property type="molecule type" value="Genomic_DNA"/>
</dbReference>
<reference evidence="1 2" key="1">
    <citation type="submission" date="2020-08" db="EMBL/GenBank/DDBJ databases">
        <title>Sequencing the genomes of 1000 actinobacteria strains.</title>
        <authorList>
            <person name="Klenk H.-P."/>
        </authorList>
    </citation>
    <scope>NUCLEOTIDE SEQUENCE [LARGE SCALE GENOMIC DNA]</scope>
    <source>
        <strain evidence="1 2">DSM 45584</strain>
    </source>
</reference>
<sequence length="1211" mass="131138">MNLGAEWESAYGVKCARLLAIASDTEIGAIALPVFPVSPDPARRFARESEEREHADLVREYAKDLRQREPDLAAQVAAECGPAPWIVRSSGDEDTDTNVNAGGYSSLVCQDPDLLADAVAAVVFSGYSPAALAQQRLIDPACRPHPIAAFVQPLVTAEGSADPGESPLLASRDVAEIVRWIRLLHRRLGMSTMDVEWVLRTDAGLVSGTSLTRLANGSVAGRLALGFGFGGAQKVVGTGNSVVLLTQDSDGAVLPLWEGDLLRRVTVDRMWTVQARPAPGFEPRQRVEVLTEDSRAQWRRADPLPVEVVVSPSAVVPGDFLSAVTVDDAWSAYLALGPDERERVRYVFVERGSAEEHAGLMFRQCEVAVLRTRLADIPTAAGFTFVDPWTQTCYFGDGAPAAAADRVRTEIREVLTVPAGARLLIERADVRSTANGHPVDESDLPGVAGLRALPGLPPLALAGILRRSTLPGAGYVRDASGVTSPAFTARLAEELVAKGADEHALAVVLPAHAMPYARAVLAARGGLDPARVLPRIAAAAPDAVASLLTEPDLRIALALVEAEAGPVTGSVLGVVAQAALAAPVEVLSAVAHLARLADDLAVYEDQERDAIIERFVRSLPADPRPVCGLVLRSSLAPAETVDLALATVDDPELAAAYDALRTAMHQFSARATLSSVAAAGQTLNRAYDAVIAIGRGKPELQPVLDLVRCDLVEVYDAAAKAVLLTLVDDPDPVRHRIYLDGLSAWLDLAERFELDARERSAVAAFNGLIACWRSEPPATDYLIEEHVPWQVVLDDAGTYRPPNPHHLHNTLHQWLLARVSRFPVDRAPSRLAALHEFADRFCQGGPKLLRFGGEGFEIEIPLSVHKASLVFRPAVVEVEWAEQPGVPDDELARLAAFELILSRFTQWFPDVEFAADRACQAGTWTLRIRARRPGDGGRLGIDGMTAALVRLRTLFDTSFDFAYIPNDDIADLTFADPRWRTVFSALFDLRAETDDTDQYEMVEVLPLGTFFTGLCLHPRTRAAVLAAVDAGPAAAVDEFLRLRRELDVQTDPETWAVDHFGVGHLGVAIAALWPVEALAAVRDHPGVDELAATVLRRRDLRDRIASDPALRRVALRHTPHLVLEARNAEATGRELLAAPKAHRRAKQYLVHRYADRLDATTLSALVADLEVVPFGHTDRQESVLARCVKEVGDRRRVPIRRLLDETALSVG</sequence>
<keyword evidence="2" id="KW-1185">Reference proteome</keyword>
<gene>
    <name evidence="1" type="ORF">BJ970_006403</name>
</gene>
<proteinExistence type="predicted"/>
<name>A0A840QDF5_9PSEU</name>
<dbReference type="Gene3D" id="3.30.1490.20">
    <property type="entry name" value="ATP-grasp fold, A domain"/>
    <property type="match status" value="1"/>
</dbReference>
<accession>A0A840QDF5</accession>
<dbReference type="RefSeq" id="WP_184730796.1">
    <property type="nucleotide sequence ID" value="NZ_JACHIW010000002.1"/>
</dbReference>
<comment type="caution">
    <text evidence="1">The sequence shown here is derived from an EMBL/GenBank/DDBJ whole genome shotgun (WGS) entry which is preliminary data.</text>
</comment>
<dbReference type="AlphaFoldDB" id="A0A840QDF5"/>
<evidence type="ECO:0000313" key="2">
    <source>
        <dbReference type="Proteomes" id="UP000584374"/>
    </source>
</evidence>
<organism evidence="1 2">
    <name type="scientific">Saccharopolyspora phatthalungensis</name>
    <dbReference type="NCBI Taxonomy" id="664693"/>
    <lineage>
        <taxon>Bacteria</taxon>
        <taxon>Bacillati</taxon>
        <taxon>Actinomycetota</taxon>
        <taxon>Actinomycetes</taxon>
        <taxon>Pseudonocardiales</taxon>
        <taxon>Pseudonocardiaceae</taxon>
        <taxon>Saccharopolyspora</taxon>
    </lineage>
</organism>
<dbReference type="Proteomes" id="UP000584374">
    <property type="component" value="Unassembled WGS sequence"/>
</dbReference>
<evidence type="ECO:0000313" key="1">
    <source>
        <dbReference type="EMBL" id="MBB5158804.1"/>
    </source>
</evidence>